<evidence type="ECO:0000313" key="7">
    <source>
        <dbReference type="EMBL" id="MBL0742340.1"/>
    </source>
</evidence>
<keyword evidence="2 5" id="KW-0812">Transmembrane</keyword>
<dbReference type="RefSeq" id="WP_202010476.1">
    <property type="nucleotide sequence ID" value="NZ_JAERRB010000004.1"/>
</dbReference>
<evidence type="ECO:0000256" key="2">
    <source>
        <dbReference type="ARBA" id="ARBA00022692"/>
    </source>
</evidence>
<evidence type="ECO:0000256" key="5">
    <source>
        <dbReference type="SAM" id="Phobius"/>
    </source>
</evidence>
<feature type="transmembrane region" description="Helical" evidence="5">
    <location>
        <begin position="6"/>
        <end position="24"/>
    </location>
</feature>
<dbReference type="InterPro" id="IPR002810">
    <property type="entry name" value="NfeD-like_C"/>
</dbReference>
<dbReference type="Pfam" id="PF01957">
    <property type="entry name" value="NfeD"/>
    <property type="match status" value="1"/>
</dbReference>
<organism evidence="7 8">
    <name type="scientific">Chryseolinea lacunae</name>
    <dbReference type="NCBI Taxonomy" id="2801331"/>
    <lineage>
        <taxon>Bacteria</taxon>
        <taxon>Pseudomonadati</taxon>
        <taxon>Bacteroidota</taxon>
        <taxon>Cytophagia</taxon>
        <taxon>Cytophagales</taxon>
        <taxon>Fulvivirgaceae</taxon>
        <taxon>Chryseolinea</taxon>
    </lineage>
</organism>
<name>A0ABS1KSL2_9BACT</name>
<comment type="subcellular location">
    <subcellularLocation>
        <location evidence="1">Membrane</location>
        <topology evidence="1">Multi-pass membrane protein</topology>
    </subcellularLocation>
</comment>
<evidence type="ECO:0000256" key="3">
    <source>
        <dbReference type="ARBA" id="ARBA00022989"/>
    </source>
</evidence>
<comment type="caution">
    <text evidence="7">The sequence shown here is derived from an EMBL/GenBank/DDBJ whole genome shotgun (WGS) entry which is preliminary data.</text>
</comment>
<gene>
    <name evidence="7" type="ORF">JI741_14010</name>
</gene>
<dbReference type="InterPro" id="IPR012340">
    <property type="entry name" value="NA-bd_OB-fold"/>
</dbReference>
<dbReference type="PANTHER" id="PTHR33507">
    <property type="entry name" value="INNER MEMBRANE PROTEIN YBBJ"/>
    <property type="match status" value="1"/>
</dbReference>
<protein>
    <recommendedName>
        <fullName evidence="6">NfeD-like C-terminal domain-containing protein</fullName>
    </recommendedName>
</protein>
<proteinExistence type="predicted"/>
<feature type="transmembrane region" description="Helical" evidence="5">
    <location>
        <begin position="56"/>
        <end position="74"/>
    </location>
</feature>
<dbReference type="Gene3D" id="2.40.50.140">
    <property type="entry name" value="Nucleic acid-binding proteins"/>
    <property type="match status" value="1"/>
</dbReference>
<evidence type="ECO:0000256" key="1">
    <source>
        <dbReference type="ARBA" id="ARBA00004141"/>
    </source>
</evidence>
<keyword evidence="8" id="KW-1185">Reference proteome</keyword>
<keyword evidence="3 5" id="KW-1133">Transmembrane helix</keyword>
<feature type="domain" description="NfeD-like C-terminal" evidence="6">
    <location>
        <begin position="102"/>
        <end position="153"/>
    </location>
</feature>
<accession>A0ABS1KSL2</accession>
<reference evidence="7 8" key="1">
    <citation type="submission" date="2021-01" db="EMBL/GenBank/DDBJ databases">
        <title>Chryseolinea sp. Jin1 Genome sequencing and assembly.</title>
        <authorList>
            <person name="Kim I."/>
        </authorList>
    </citation>
    <scope>NUCLEOTIDE SEQUENCE [LARGE SCALE GENOMIC DNA]</scope>
    <source>
        <strain evidence="7 8">Jin1</strain>
    </source>
</reference>
<evidence type="ECO:0000313" key="8">
    <source>
        <dbReference type="Proteomes" id="UP000613030"/>
    </source>
</evidence>
<evidence type="ECO:0000259" key="6">
    <source>
        <dbReference type="Pfam" id="PF01957"/>
    </source>
</evidence>
<sequence length="156" mass="16881">MLMWIIITALLLIGMALIIVELIFIPGTTVVGLLGLIFTIVGVVISYQHFGSTVGFYILVASATGTLVALFYSFRTGAWTRFSLKTSMDSKVNEGLMATVQVGDEGKTISTLRPIGKAEFDGKTFEVKTSGNYIAEGEKVKIVSIESHQIVVETIN</sequence>
<evidence type="ECO:0000256" key="4">
    <source>
        <dbReference type="ARBA" id="ARBA00023136"/>
    </source>
</evidence>
<dbReference type="InterPro" id="IPR052165">
    <property type="entry name" value="Membrane_assoc_protease"/>
</dbReference>
<dbReference type="PANTHER" id="PTHR33507:SF3">
    <property type="entry name" value="INNER MEMBRANE PROTEIN YBBJ"/>
    <property type="match status" value="1"/>
</dbReference>
<keyword evidence="4 5" id="KW-0472">Membrane</keyword>
<dbReference type="EMBL" id="JAERRB010000004">
    <property type="protein sequence ID" value="MBL0742340.1"/>
    <property type="molecule type" value="Genomic_DNA"/>
</dbReference>
<dbReference type="Proteomes" id="UP000613030">
    <property type="component" value="Unassembled WGS sequence"/>
</dbReference>
<feature type="transmembrane region" description="Helical" evidence="5">
    <location>
        <begin position="31"/>
        <end position="50"/>
    </location>
</feature>